<keyword evidence="2" id="KW-1185">Reference proteome</keyword>
<sequence>GNITANFKFYKKNILKKSDNQITASLATVILQNSNEKTNIVTFELESVKYNKLRKNLTKLTAASGTIESHVHKTIEKMENLTLVFE</sequence>
<reference evidence="1" key="1">
    <citation type="submission" date="2021-06" db="EMBL/GenBank/DDBJ databases">
        <authorList>
            <person name="Kallberg Y."/>
            <person name="Tangrot J."/>
            <person name="Rosling A."/>
        </authorList>
    </citation>
    <scope>NUCLEOTIDE SEQUENCE</scope>
    <source>
        <strain evidence="1">MA453B</strain>
    </source>
</reference>
<dbReference type="EMBL" id="CAJVPY010004438">
    <property type="protein sequence ID" value="CAG8619473.1"/>
    <property type="molecule type" value="Genomic_DNA"/>
</dbReference>
<organism evidence="1 2">
    <name type="scientific">Dentiscutata erythropus</name>
    <dbReference type="NCBI Taxonomy" id="1348616"/>
    <lineage>
        <taxon>Eukaryota</taxon>
        <taxon>Fungi</taxon>
        <taxon>Fungi incertae sedis</taxon>
        <taxon>Mucoromycota</taxon>
        <taxon>Glomeromycotina</taxon>
        <taxon>Glomeromycetes</taxon>
        <taxon>Diversisporales</taxon>
        <taxon>Gigasporaceae</taxon>
        <taxon>Dentiscutata</taxon>
    </lineage>
</organism>
<accession>A0A9N9D1Z0</accession>
<name>A0A9N9D1Z0_9GLOM</name>
<protein>
    <submittedName>
        <fullName evidence="1">5985_t:CDS:1</fullName>
    </submittedName>
</protein>
<proteinExistence type="predicted"/>
<dbReference type="OrthoDB" id="2457724at2759"/>
<comment type="caution">
    <text evidence="1">The sequence shown here is derived from an EMBL/GenBank/DDBJ whole genome shotgun (WGS) entry which is preliminary data.</text>
</comment>
<gene>
    <name evidence="1" type="ORF">DERYTH_LOCUS8563</name>
</gene>
<dbReference type="Proteomes" id="UP000789405">
    <property type="component" value="Unassembled WGS sequence"/>
</dbReference>
<evidence type="ECO:0000313" key="1">
    <source>
        <dbReference type="EMBL" id="CAG8619473.1"/>
    </source>
</evidence>
<evidence type="ECO:0000313" key="2">
    <source>
        <dbReference type="Proteomes" id="UP000789405"/>
    </source>
</evidence>
<feature type="non-terminal residue" evidence="1">
    <location>
        <position position="1"/>
    </location>
</feature>
<dbReference type="AlphaFoldDB" id="A0A9N9D1Z0"/>